<dbReference type="FunFam" id="4.10.740.10:FF:000001">
    <property type="entry name" value="vitamin K-dependent protein S"/>
    <property type="match status" value="1"/>
</dbReference>
<keyword evidence="12" id="KW-0378">Hydrolase</keyword>
<dbReference type="AlphaFoldDB" id="A0AAW0MSS4"/>
<feature type="domain" description="Peptidase S1" evidence="30">
    <location>
        <begin position="387"/>
        <end position="638"/>
    </location>
</feature>
<evidence type="ECO:0000256" key="5">
    <source>
        <dbReference type="ARBA" id="ARBA00012181"/>
    </source>
</evidence>
<evidence type="ECO:0000256" key="26">
    <source>
        <dbReference type="ARBA" id="ARBA00042906"/>
    </source>
</evidence>
<dbReference type="PROSITE" id="PS50998">
    <property type="entry name" value="GLA_2"/>
    <property type="match status" value="1"/>
</dbReference>
<feature type="compositionally biased region" description="Low complexity" evidence="28">
    <location>
        <begin position="665"/>
        <end position="689"/>
    </location>
</feature>
<evidence type="ECO:0000256" key="8">
    <source>
        <dbReference type="ARBA" id="ARBA00022536"/>
    </source>
</evidence>
<dbReference type="CDD" id="cd00190">
    <property type="entry name" value="Tryp_SPc"/>
    <property type="match status" value="1"/>
</dbReference>
<dbReference type="PANTHER" id="PTHR24278">
    <property type="entry name" value="COAGULATION FACTOR"/>
    <property type="match status" value="1"/>
</dbReference>
<keyword evidence="33" id="KW-1185">Reference proteome</keyword>
<dbReference type="InterPro" id="IPR009030">
    <property type="entry name" value="Growth_fac_rcpt_cys_sf"/>
</dbReference>
<dbReference type="InterPro" id="IPR017857">
    <property type="entry name" value="Coagulation_fac-like_Gla_dom"/>
</dbReference>
<dbReference type="GO" id="GO:0005509">
    <property type="term" value="F:calcium ion binding"/>
    <property type="evidence" value="ECO:0007669"/>
    <property type="project" value="InterPro"/>
</dbReference>
<keyword evidence="15" id="KW-0106">Calcium</keyword>
<dbReference type="GO" id="GO:0006508">
    <property type="term" value="P:proteolysis"/>
    <property type="evidence" value="ECO:0007669"/>
    <property type="project" value="UniProtKB-KW"/>
</dbReference>
<evidence type="ECO:0000256" key="3">
    <source>
        <dbReference type="ARBA" id="ARBA00004555"/>
    </source>
</evidence>
<accession>A0AAW0MSS4</accession>
<dbReference type="SUPFAM" id="SSF50494">
    <property type="entry name" value="Trypsin-like serine proteases"/>
    <property type="match status" value="1"/>
</dbReference>
<dbReference type="InterPro" id="IPR033116">
    <property type="entry name" value="TRYPSIN_SER"/>
</dbReference>
<keyword evidence="16" id="KW-0333">Golgi apparatus</keyword>
<dbReference type="Gene3D" id="2.40.10.10">
    <property type="entry name" value="Trypsin-like serine proteases"/>
    <property type="match status" value="1"/>
</dbReference>
<evidence type="ECO:0000313" key="32">
    <source>
        <dbReference type="EMBL" id="KAK7883896.1"/>
    </source>
</evidence>
<comment type="catalytic activity">
    <reaction evidence="1">
        <text>Selective cleavage of Arg-|-Thr and then Arg-|-Ile bonds in prothrombin to form thrombin.</text>
        <dbReference type="EC" id="3.4.21.6"/>
    </reaction>
</comment>
<dbReference type="FunFam" id="2.10.25.10:FF:000006">
    <property type="entry name" value="Versican core protein-like isoform 1"/>
    <property type="match status" value="1"/>
</dbReference>
<evidence type="ECO:0000256" key="12">
    <source>
        <dbReference type="ARBA" id="ARBA00022801"/>
    </source>
</evidence>
<feature type="region of interest" description="Disordered" evidence="28">
    <location>
        <begin position="641"/>
        <end position="713"/>
    </location>
</feature>
<evidence type="ECO:0000256" key="7">
    <source>
        <dbReference type="ARBA" id="ARBA00022525"/>
    </source>
</evidence>
<dbReference type="PROSITE" id="PS01187">
    <property type="entry name" value="EGF_CA"/>
    <property type="match status" value="1"/>
</dbReference>
<evidence type="ECO:0000256" key="1">
    <source>
        <dbReference type="ARBA" id="ARBA00001239"/>
    </source>
</evidence>
<dbReference type="InterPro" id="IPR050442">
    <property type="entry name" value="Peptidase_S1_coag_factors"/>
</dbReference>
<dbReference type="GO" id="GO:0005783">
    <property type="term" value="C:endoplasmic reticulum"/>
    <property type="evidence" value="ECO:0007669"/>
    <property type="project" value="UniProtKB-SubCell"/>
</dbReference>
<feature type="compositionally biased region" description="Basic and acidic residues" evidence="28">
    <location>
        <begin position="645"/>
        <end position="657"/>
    </location>
</feature>
<evidence type="ECO:0000256" key="16">
    <source>
        <dbReference type="ARBA" id="ARBA00023034"/>
    </source>
</evidence>
<dbReference type="PRINTS" id="PR00001">
    <property type="entry name" value="GLABLOOD"/>
</dbReference>
<dbReference type="PROSITE" id="PS01186">
    <property type="entry name" value="EGF_2"/>
    <property type="match status" value="1"/>
</dbReference>
<evidence type="ECO:0000259" key="29">
    <source>
        <dbReference type="PROSITE" id="PS50026"/>
    </source>
</evidence>
<gene>
    <name evidence="32" type="ORF">WMY93_027019</name>
</gene>
<dbReference type="SMART" id="SM00020">
    <property type="entry name" value="Tryp_SPc"/>
    <property type="match status" value="1"/>
</dbReference>
<dbReference type="InterPro" id="IPR001881">
    <property type="entry name" value="EGF-like_Ca-bd_dom"/>
</dbReference>
<dbReference type="EC" id="3.4.21.6" evidence="5"/>
<evidence type="ECO:0000256" key="4">
    <source>
        <dbReference type="ARBA" id="ARBA00004613"/>
    </source>
</evidence>
<dbReference type="SMART" id="SM00179">
    <property type="entry name" value="EGF_CA"/>
    <property type="match status" value="2"/>
</dbReference>
<dbReference type="InterPro" id="IPR043504">
    <property type="entry name" value="Peptidase_S1_PA_chymotrypsin"/>
</dbReference>
<dbReference type="SUPFAM" id="SSF57184">
    <property type="entry name" value="Growth factor receptor domain"/>
    <property type="match status" value="1"/>
</dbReference>
<dbReference type="Gene3D" id="2.10.25.10">
    <property type="entry name" value="Laminin"/>
    <property type="match status" value="2"/>
</dbReference>
<dbReference type="Gene3D" id="4.10.740.10">
    <property type="entry name" value="Coagulation Factor IX"/>
    <property type="match status" value="1"/>
</dbReference>
<comment type="caution">
    <text evidence="27">Lacks conserved residue(s) required for the propagation of feature annotation.</text>
</comment>
<dbReference type="EMBL" id="JBBPFD010000020">
    <property type="protein sequence ID" value="KAK7883896.1"/>
    <property type="molecule type" value="Genomic_DNA"/>
</dbReference>
<dbReference type="Pfam" id="PF00008">
    <property type="entry name" value="EGF"/>
    <property type="match status" value="1"/>
</dbReference>
<protein>
    <recommendedName>
        <fullName evidence="23">Vitamin K-dependent protein C</fullName>
        <ecNumber evidence="5">3.4.21.6</ecNumber>
        <ecNumber evidence="22">3.4.21.69</ecNumber>
    </recommendedName>
    <alternativeName>
        <fullName evidence="26">Anticoagulant protein C</fullName>
    </alternativeName>
    <alternativeName>
        <fullName evidence="24">Autoprothrombin IIA</fullName>
    </alternativeName>
    <alternativeName>
        <fullName evidence="25">Blood coagulation factor XIV</fullName>
    </alternativeName>
</protein>
<feature type="domain" description="EGF-like" evidence="29">
    <location>
        <begin position="806"/>
        <end position="842"/>
    </location>
</feature>
<keyword evidence="17" id="KW-0094">Blood coagulation</keyword>
<dbReference type="PROSITE" id="PS50026">
    <property type="entry name" value="EGF_3"/>
    <property type="match status" value="1"/>
</dbReference>
<evidence type="ECO:0000256" key="14">
    <source>
        <dbReference type="ARBA" id="ARBA00022825"/>
    </source>
</evidence>
<evidence type="ECO:0000256" key="27">
    <source>
        <dbReference type="PROSITE-ProRule" id="PRU00076"/>
    </source>
</evidence>
<evidence type="ECO:0000256" key="11">
    <source>
        <dbReference type="ARBA" id="ARBA00022737"/>
    </source>
</evidence>
<dbReference type="InterPro" id="IPR000294">
    <property type="entry name" value="GLA_domain"/>
</dbReference>
<dbReference type="Pfam" id="PF00089">
    <property type="entry name" value="Trypsin"/>
    <property type="match status" value="1"/>
</dbReference>
<evidence type="ECO:0000256" key="10">
    <source>
        <dbReference type="ARBA" id="ARBA00022696"/>
    </source>
</evidence>
<dbReference type="SUPFAM" id="SSF57630">
    <property type="entry name" value="GLA-domain"/>
    <property type="match status" value="1"/>
</dbReference>
<dbReference type="InterPro" id="IPR000742">
    <property type="entry name" value="EGF"/>
</dbReference>
<dbReference type="SMART" id="SM00181">
    <property type="entry name" value="EGF"/>
    <property type="match status" value="2"/>
</dbReference>
<comment type="catalytic activity">
    <reaction evidence="20">
        <text>Degradation of blood coagulation factors Va and VIIIa.</text>
        <dbReference type="EC" id="3.4.21.69"/>
    </reaction>
</comment>
<dbReference type="CDD" id="cd00054">
    <property type="entry name" value="EGF_CA"/>
    <property type="match status" value="1"/>
</dbReference>
<evidence type="ECO:0000256" key="9">
    <source>
        <dbReference type="ARBA" id="ARBA00022670"/>
    </source>
</evidence>
<evidence type="ECO:0000259" key="31">
    <source>
        <dbReference type="PROSITE" id="PS50998"/>
    </source>
</evidence>
<evidence type="ECO:0000256" key="22">
    <source>
        <dbReference type="ARBA" id="ARBA00038995"/>
    </source>
</evidence>
<keyword evidence="6" id="KW-0301">Gamma-carboxyglutamic acid</keyword>
<evidence type="ECO:0000256" key="17">
    <source>
        <dbReference type="ARBA" id="ARBA00023084"/>
    </source>
</evidence>
<dbReference type="InterPro" id="IPR043502">
    <property type="entry name" value="DNA/RNA_pol_sf"/>
</dbReference>
<keyword evidence="11" id="KW-0677">Repeat</keyword>
<comment type="caution">
    <text evidence="32">The sequence shown here is derived from an EMBL/GenBank/DDBJ whole genome shotgun (WGS) entry which is preliminary data.</text>
</comment>
<evidence type="ECO:0000256" key="19">
    <source>
        <dbReference type="ARBA" id="ARBA00023180"/>
    </source>
</evidence>
<dbReference type="InterPro" id="IPR035972">
    <property type="entry name" value="GLA-like_dom_SF"/>
</dbReference>
<dbReference type="InterPro" id="IPR001254">
    <property type="entry name" value="Trypsin_dom"/>
</dbReference>
<dbReference type="InterPro" id="IPR000152">
    <property type="entry name" value="EGF-type_Asp/Asn_hydroxyl_site"/>
</dbReference>
<keyword evidence="8 27" id="KW-0245">EGF-like domain</keyword>
<evidence type="ECO:0000256" key="28">
    <source>
        <dbReference type="SAM" id="MobiDB-lite"/>
    </source>
</evidence>
<evidence type="ECO:0000313" key="33">
    <source>
        <dbReference type="Proteomes" id="UP001460270"/>
    </source>
</evidence>
<evidence type="ECO:0000259" key="30">
    <source>
        <dbReference type="PROSITE" id="PS50240"/>
    </source>
</evidence>
<keyword evidence="10" id="KW-0356">Hemostasis</keyword>
<keyword evidence="7" id="KW-0964">Secreted</keyword>
<reference evidence="33" key="1">
    <citation type="submission" date="2024-04" db="EMBL/GenBank/DDBJ databases">
        <title>Salinicola lusitanus LLJ914,a marine bacterium isolated from the Okinawa Trough.</title>
        <authorList>
            <person name="Li J."/>
        </authorList>
    </citation>
    <scope>NUCLEOTIDE SEQUENCE [LARGE SCALE GENOMIC DNA]</scope>
</reference>
<dbReference type="Pfam" id="PF00078">
    <property type="entry name" value="RVT_1"/>
    <property type="match status" value="1"/>
</dbReference>
<dbReference type="SMART" id="SM00069">
    <property type="entry name" value="GLA"/>
    <property type="match status" value="1"/>
</dbReference>
<evidence type="ECO:0000256" key="21">
    <source>
        <dbReference type="ARBA" id="ARBA00037553"/>
    </source>
</evidence>
<evidence type="ECO:0000256" key="20">
    <source>
        <dbReference type="ARBA" id="ARBA00036045"/>
    </source>
</evidence>
<dbReference type="PANTHER" id="PTHR24278:SF28">
    <property type="entry name" value="COAGULATION FACTOR X"/>
    <property type="match status" value="1"/>
</dbReference>
<name>A0AAW0MSS4_9GOBI</name>
<evidence type="ECO:0000256" key="6">
    <source>
        <dbReference type="ARBA" id="ARBA00022479"/>
    </source>
</evidence>
<dbReference type="GO" id="GO:0005794">
    <property type="term" value="C:Golgi apparatus"/>
    <property type="evidence" value="ECO:0007669"/>
    <property type="project" value="UniProtKB-SubCell"/>
</dbReference>
<keyword evidence="18 27" id="KW-1015">Disulfide bond</keyword>
<dbReference type="FunFam" id="2.40.10.10:FF:000011">
    <property type="entry name" value="Coagulation factor X"/>
    <property type="match status" value="1"/>
</dbReference>
<dbReference type="GO" id="GO:0007596">
    <property type="term" value="P:blood coagulation"/>
    <property type="evidence" value="ECO:0007669"/>
    <property type="project" value="UniProtKB-KW"/>
</dbReference>
<dbReference type="Pfam" id="PF00594">
    <property type="entry name" value="Gla"/>
    <property type="match status" value="1"/>
</dbReference>
<dbReference type="PROSITE" id="PS00135">
    <property type="entry name" value="TRYPSIN_SER"/>
    <property type="match status" value="1"/>
</dbReference>
<evidence type="ECO:0000256" key="23">
    <source>
        <dbReference type="ARBA" id="ARBA00040219"/>
    </source>
</evidence>
<comment type="function">
    <text evidence="21">Protein C is a vitamin K-dependent serine protease that regulates blood coagulation by inactivating factors Va and VIIIa in the presence of calcium ions and phospholipids. Exerts a protective effect on the endothelial cell barrier function.</text>
</comment>
<dbReference type="GO" id="GO:0005615">
    <property type="term" value="C:extracellular space"/>
    <property type="evidence" value="ECO:0007669"/>
    <property type="project" value="TreeGrafter"/>
</dbReference>
<dbReference type="InterPro" id="IPR000477">
    <property type="entry name" value="RT_dom"/>
</dbReference>
<keyword evidence="9" id="KW-0645">Protease</keyword>
<feature type="domain" description="Gla" evidence="31">
    <location>
        <begin position="760"/>
        <end position="806"/>
    </location>
</feature>
<evidence type="ECO:0000256" key="25">
    <source>
        <dbReference type="ARBA" id="ARBA00042403"/>
    </source>
</evidence>
<dbReference type="SUPFAM" id="SSF56672">
    <property type="entry name" value="DNA/RNA polymerases"/>
    <property type="match status" value="1"/>
</dbReference>
<comment type="subcellular location">
    <subcellularLocation>
        <location evidence="2">Endoplasmic reticulum</location>
    </subcellularLocation>
    <subcellularLocation>
        <location evidence="3">Golgi apparatus</location>
    </subcellularLocation>
    <subcellularLocation>
        <location evidence="4">Secreted</location>
    </subcellularLocation>
</comment>
<evidence type="ECO:0000256" key="2">
    <source>
        <dbReference type="ARBA" id="ARBA00004240"/>
    </source>
</evidence>
<dbReference type="InterPro" id="IPR009003">
    <property type="entry name" value="Peptidase_S1_PA"/>
</dbReference>
<evidence type="ECO:0000256" key="18">
    <source>
        <dbReference type="ARBA" id="ARBA00023157"/>
    </source>
</evidence>
<dbReference type="PROSITE" id="PS50240">
    <property type="entry name" value="TRYPSIN_DOM"/>
    <property type="match status" value="1"/>
</dbReference>
<dbReference type="Proteomes" id="UP001460270">
    <property type="component" value="Unassembled WGS sequence"/>
</dbReference>
<evidence type="ECO:0000256" key="15">
    <source>
        <dbReference type="ARBA" id="ARBA00022837"/>
    </source>
</evidence>
<feature type="disulfide bond" evidence="27">
    <location>
        <begin position="832"/>
        <end position="841"/>
    </location>
</feature>
<keyword evidence="14" id="KW-0720">Serine protease</keyword>
<proteinExistence type="predicted"/>
<dbReference type="InterPro" id="IPR018097">
    <property type="entry name" value="EGF_Ca-bd_CS"/>
</dbReference>
<dbReference type="GO" id="GO:0004252">
    <property type="term" value="F:serine-type endopeptidase activity"/>
    <property type="evidence" value="ECO:0007669"/>
    <property type="project" value="UniProtKB-EC"/>
</dbReference>
<evidence type="ECO:0000256" key="24">
    <source>
        <dbReference type="ARBA" id="ARBA00041306"/>
    </source>
</evidence>
<dbReference type="PROSITE" id="PS00010">
    <property type="entry name" value="ASX_HYDROXYL"/>
    <property type="match status" value="1"/>
</dbReference>
<dbReference type="PROSITE" id="PS00011">
    <property type="entry name" value="GLA_1"/>
    <property type="match status" value="1"/>
</dbReference>
<sequence length="993" mass="110337">MCADPPSPGNPLDSSAPLLGCCGWHGETRNPSLVQLRLQKSELHRVSSLVKVSPASPWRKPSRQWVRRHQNTTNTRTNNVLRQDWSPGRRVNAEWILVYSLSPKDMQTLSSITQFKSLNESVDYFNSGLQKILEFHAPLKTKTVSFSRSAPWYTDELRSPGKSCAAQLHNHLLTHNLYEKFQSGFRSAHSTETALVRVMNDVLMTSDQGSSSLLLLLDLSAAFDTVDHHTLLNRLQNEVGLSGTTLSWFQCYLSGRTEHVAIGQAKSLPHTVTCGVPQGSVLGPALFIIYMIPLGKIIRKHKLSFHCYADDTQLYLKMDSPSTLSSSLHPCLEEIKAWMATNYLHRYIVPACLPTRDFAEKVLMREPDGMVLVLILVLVLMREPDGIVSGFGRLGEYARPSTVLVLVLVLVLMREPDGIVSGFGRLGEYACSSTVLVLVLMREPDGIVSGFGRLGEYARPSTVLVLVLMREPDGIVSGFGRLGEYARPSTALVLVLMREPDGIVSGFGRLGKYARPSTALVLVLMREPDGIVSGFGRLGEYARPSTILQRLAMPYVERQRCLESTQFRISKHMFCAGYESGGKDACQGDSGGPHVTRFRGTYFITGIVSWGEGCARKGKFGVYTQVSKYIKWIRQGIRVLGPRRAGPDRDQSQDQDRVRRRRSAEAAAQDFGLDQDQSQNQDQNQGQDQDQQRTRRSQQEPQKNLRPRAGSSWRTAAAPLGSAPGFCCSFSLFFTFLDFYQVQVQVWFQVQVRSSGPSGRTRSFWRRFFPGNLERECLEEICNQEEAREVFENNHQTALFWARYSDGDQCESAPCSNGGNCTDLVGGFSCTCPAPFHGPTCELGPETRPKAVPDQDLSLDLKQEPQVKEFAECPTHGPGSCEQLCTASELRFTCSCLPGFRLERDGRSCRPEAGQFIGKDAEERSRPSTPVTATCYVLGSALRVREIGTSGSSVVPVCCHSGKVDRLDLPTTTWTLLVQIYSSPAGILWRPTI</sequence>
<dbReference type="PROSITE" id="PS00022">
    <property type="entry name" value="EGF_1"/>
    <property type="match status" value="1"/>
</dbReference>
<keyword evidence="19" id="KW-0325">Glycoprotein</keyword>
<dbReference type="EC" id="3.4.21.69" evidence="22"/>
<keyword evidence="13" id="KW-0256">Endoplasmic reticulum</keyword>
<evidence type="ECO:0000256" key="13">
    <source>
        <dbReference type="ARBA" id="ARBA00022824"/>
    </source>
</evidence>
<organism evidence="32 33">
    <name type="scientific">Mugilogobius chulae</name>
    <name type="common">yellowstripe goby</name>
    <dbReference type="NCBI Taxonomy" id="88201"/>
    <lineage>
        <taxon>Eukaryota</taxon>
        <taxon>Metazoa</taxon>
        <taxon>Chordata</taxon>
        <taxon>Craniata</taxon>
        <taxon>Vertebrata</taxon>
        <taxon>Euteleostomi</taxon>
        <taxon>Actinopterygii</taxon>
        <taxon>Neopterygii</taxon>
        <taxon>Teleostei</taxon>
        <taxon>Neoteleostei</taxon>
        <taxon>Acanthomorphata</taxon>
        <taxon>Gobiaria</taxon>
        <taxon>Gobiiformes</taxon>
        <taxon>Gobioidei</taxon>
        <taxon>Gobiidae</taxon>
        <taxon>Gobionellinae</taxon>
        <taxon>Mugilogobius</taxon>
    </lineage>
</organism>